<dbReference type="GO" id="GO:0006334">
    <property type="term" value="P:nucleosome assembly"/>
    <property type="evidence" value="ECO:0007669"/>
    <property type="project" value="TreeGrafter"/>
</dbReference>
<feature type="compositionally biased region" description="Basic and acidic residues" evidence="3">
    <location>
        <begin position="27"/>
        <end position="40"/>
    </location>
</feature>
<dbReference type="OrthoDB" id="6259853at2759"/>
<keyword evidence="5" id="KW-1185">Reference proteome</keyword>
<dbReference type="SMART" id="SM00784">
    <property type="entry name" value="SPT2"/>
    <property type="match status" value="1"/>
</dbReference>
<feature type="compositionally biased region" description="Acidic residues" evidence="3">
    <location>
        <begin position="16"/>
        <end position="26"/>
    </location>
</feature>
<dbReference type="GO" id="GO:0003677">
    <property type="term" value="F:DNA binding"/>
    <property type="evidence" value="ECO:0007669"/>
    <property type="project" value="TreeGrafter"/>
</dbReference>
<feature type="region of interest" description="Disordered" evidence="3">
    <location>
        <begin position="135"/>
        <end position="198"/>
    </location>
</feature>
<gene>
    <name evidence="4" type="ORF">FCM35_KLT17585</name>
</gene>
<dbReference type="GO" id="GO:0006360">
    <property type="term" value="P:transcription by RNA polymerase I"/>
    <property type="evidence" value="ECO:0007669"/>
    <property type="project" value="TreeGrafter"/>
</dbReference>
<feature type="compositionally biased region" description="Basic and acidic residues" evidence="3">
    <location>
        <begin position="1"/>
        <end position="11"/>
    </location>
</feature>
<organism evidence="4 5">
    <name type="scientific">Carex littledalei</name>
    <dbReference type="NCBI Taxonomy" id="544730"/>
    <lineage>
        <taxon>Eukaryota</taxon>
        <taxon>Viridiplantae</taxon>
        <taxon>Streptophyta</taxon>
        <taxon>Embryophyta</taxon>
        <taxon>Tracheophyta</taxon>
        <taxon>Spermatophyta</taxon>
        <taxon>Magnoliopsida</taxon>
        <taxon>Liliopsida</taxon>
        <taxon>Poales</taxon>
        <taxon>Cyperaceae</taxon>
        <taxon>Cyperoideae</taxon>
        <taxon>Cariceae</taxon>
        <taxon>Carex</taxon>
        <taxon>Carex subgen. Euthyceras</taxon>
    </lineage>
</organism>
<dbReference type="PANTHER" id="PTHR22691">
    <property type="entry name" value="YEAST SPT2-RELATED"/>
    <property type="match status" value="1"/>
</dbReference>
<dbReference type="PANTHER" id="PTHR22691:SF8">
    <property type="entry name" value="PROTEIN SPT2 HOMOLOG"/>
    <property type="match status" value="1"/>
</dbReference>
<dbReference type="InterPro" id="IPR013256">
    <property type="entry name" value="Chromatin_SPT2"/>
</dbReference>
<name>A0A833RF92_9POAL</name>
<proteinExistence type="inferred from homology"/>
<keyword evidence="2" id="KW-0175">Coiled coil</keyword>
<feature type="region of interest" description="Disordered" evidence="3">
    <location>
        <begin position="61"/>
        <end position="83"/>
    </location>
</feature>
<evidence type="ECO:0000313" key="5">
    <source>
        <dbReference type="Proteomes" id="UP000623129"/>
    </source>
</evidence>
<feature type="compositionally biased region" description="Polar residues" evidence="3">
    <location>
        <begin position="63"/>
        <end position="80"/>
    </location>
</feature>
<dbReference type="EMBL" id="SWLB01000005">
    <property type="protein sequence ID" value="KAF3338748.1"/>
    <property type="molecule type" value="Genomic_DNA"/>
</dbReference>
<evidence type="ECO:0000313" key="4">
    <source>
        <dbReference type="EMBL" id="KAF3338748.1"/>
    </source>
</evidence>
<reference evidence="4" key="1">
    <citation type="submission" date="2020-01" db="EMBL/GenBank/DDBJ databases">
        <title>Genome sequence of Kobresia littledalei, the first chromosome-level genome in the family Cyperaceae.</title>
        <authorList>
            <person name="Qu G."/>
        </authorList>
    </citation>
    <scope>NUCLEOTIDE SEQUENCE</scope>
    <source>
        <strain evidence="4">C.B.Clarke</strain>
        <tissue evidence="4">Leaf</tissue>
    </source>
</reference>
<accession>A0A833RF92</accession>
<evidence type="ECO:0000256" key="3">
    <source>
        <dbReference type="SAM" id="MobiDB-lite"/>
    </source>
</evidence>
<dbReference type="Proteomes" id="UP000623129">
    <property type="component" value="Unassembled WGS sequence"/>
</dbReference>
<feature type="region of interest" description="Disordered" evidence="3">
    <location>
        <begin position="1"/>
        <end position="40"/>
    </location>
</feature>
<dbReference type="Pfam" id="PF08243">
    <property type="entry name" value="SPT2"/>
    <property type="match status" value="1"/>
</dbReference>
<dbReference type="GO" id="GO:0005730">
    <property type="term" value="C:nucleolus"/>
    <property type="evidence" value="ECO:0007669"/>
    <property type="project" value="TreeGrafter"/>
</dbReference>
<feature type="compositionally biased region" description="Polar residues" evidence="3">
    <location>
        <begin position="157"/>
        <end position="190"/>
    </location>
</feature>
<evidence type="ECO:0000256" key="2">
    <source>
        <dbReference type="ARBA" id="ARBA00023054"/>
    </source>
</evidence>
<comment type="caution">
    <text evidence="4">The sequence shown here is derived from an EMBL/GenBank/DDBJ whole genome shotgun (WGS) entry which is preliminary data.</text>
</comment>
<sequence>MRPYSKMRDRYNNSNEYEEEGEEEQEEVRVPPKPTKEEKEFLSIREKLKQKFRQKLLKERASTFGQSALQETPKTSSQDKFGSFFGPSLHGIAPRVIEGAKSIKKNGYLHSSSKSSGSSTTVCVPVNEVSLHAIDLSTSKPSSTKHIKEASKGHLKQQLQRQGTSRQPPLPKSNQPKHISNGSHRPSPSTGAKRPFNDKDYNAIDIIRKMFNYNPQRWAGRDEDDSDMVVGFDRILKEERRSSKLARKEDEEQLRLIEEEEKRERMGKKQKLRHG</sequence>
<comment type="similarity">
    <text evidence="1">Belongs to the SPT2 family.</text>
</comment>
<evidence type="ECO:0000256" key="1">
    <source>
        <dbReference type="ARBA" id="ARBA00006461"/>
    </source>
</evidence>
<dbReference type="AlphaFoldDB" id="A0A833RF92"/>
<protein>
    <submittedName>
        <fullName evidence="4">SPT2 chromatin protein</fullName>
    </submittedName>
</protein>
<dbReference type="GO" id="GO:0042393">
    <property type="term" value="F:histone binding"/>
    <property type="evidence" value="ECO:0007669"/>
    <property type="project" value="TreeGrafter"/>
</dbReference>